<dbReference type="KEGG" id="lha:LHA_3199"/>
<keyword evidence="1" id="KW-0812">Transmembrane</keyword>
<evidence type="ECO:0000313" key="3">
    <source>
        <dbReference type="Proteomes" id="UP000032803"/>
    </source>
</evidence>
<feature type="transmembrane region" description="Helical" evidence="1">
    <location>
        <begin position="338"/>
        <end position="362"/>
    </location>
</feature>
<feature type="transmembrane region" description="Helical" evidence="1">
    <location>
        <begin position="299"/>
        <end position="318"/>
    </location>
</feature>
<keyword evidence="3" id="KW-1185">Reference proteome</keyword>
<feature type="transmembrane region" description="Helical" evidence="1">
    <location>
        <begin position="193"/>
        <end position="215"/>
    </location>
</feature>
<protein>
    <submittedName>
        <fullName evidence="2">Uncharacterized protein</fullName>
    </submittedName>
</protein>
<accession>A0A0A8UYJ6</accession>
<keyword evidence="1" id="KW-0472">Membrane</keyword>
<name>A0A0A8UYJ6_LEGHA</name>
<feature type="transmembrane region" description="Helical" evidence="1">
    <location>
        <begin position="12"/>
        <end position="32"/>
    </location>
</feature>
<proteinExistence type="predicted"/>
<reference evidence="3" key="1">
    <citation type="submission" date="2014-09" db="EMBL/GenBank/DDBJ databases">
        <authorList>
            <person name="Gomez-Valero L."/>
        </authorList>
    </citation>
    <scope>NUCLEOTIDE SEQUENCE [LARGE SCALE GENOMIC DNA]</scope>
    <source>
        <strain evidence="3">ATCC35250</strain>
    </source>
</reference>
<feature type="transmembrane region" description="Helical" evidence="1">
    <location>
        <begin position="276"/>
        <end position="293"/>
    </location>
</feature>
<evidence type="ECO:0000256" key="1">
    <source>
        <dbReference type="SAM" id="Phobius"/>
    </source>
</evidence>
<dbReference type="Proteomes" id="UP000032803">
    <property type="component" value="Chromosome I"/>
</dbReference>
<dbReference type="EMBL" id="LN681225">
    <property type="protein sequence ID" value="CEK12182.1"/>
    <property type="molecule type" value="Genomic_DNA"/>
</dbReference>
<evidence type="ECO:0000313" key="2">
    <source>
        <dbReference type="EMBL" id="CEK12182.1"/>
    </source>
</evidence>
<dbReference type="HOGENOM" id="CLU_758198_0_0_6"/>
<dbReference type="AlphaFoldDB" id="A0A0A8UYJ6"/>
<organism evidence="2 3">
    <name type="scientific">Legionella hackeliae</name>
    <dbReference type="NCBI Taxonomy" id="449"/>
    <lineage>
        <taxon>Bacteria</taxon>
        <taxon>Pseudomonadati</taxon>
        <taxon>Pseudomonadota</taxon>
        <taxon>Gammaproteobacteria</taxon>
        <taxon>Legionellales</taxon>
        <taxon>Legionellaceae</taxon>
        <taxon>Legionella</taxon>
    </lineage>
</organism>
<gene>
    <name evidence="2" type="ORF">LHA_3199</name>
</gene>
<keyword evidence="1" id="KW-1133">Transmembrane helix</keyword>
<feature type="transmembrane region" description="Helical" evidence="1">
    <location>
        <begin position="107"/>
        <end position="126"/>
    </location>
</feature>
<sequence length="365" mass="42500">MAAMNKDLLSYKLRFITVGLLVAYTFLHIKLTGRYIDATFQQLFEFSARLPFGQRLLIPALARSLAFFIPLQVNEIFLLIELIAISLSYLVLKQLMREEFEPLQAKLLSWLFILLLPLVTVVNYRFSITGEATVYYPYDSASLFFMLTGLLLCLRTQWLYFIPLVFIATFNRESSFLLVLLIPATHWQRFSSIIKPLILSILAYVIARLIILWLVQGFPGDMIEFYYRASHYTHYEVNLAWLFSKEHVLLFVFCLAGLPLFWFAFYDFIPLQYRPLRYVALGYFLMLLLVGNFMEARIFIEIVALLYLPVCAAVSRWLKQRAPFQSNSTGVLHYIDRYFVVAVLALVILLHTVINPVILWLIPPP</sequence>
<feature type="transmembrane region" description="Helical" evidence="1">
    <location>
        <begin position="76"/>
        <end position="95"/>
    </location>
</feature>
<feature type="transmembrane region" description="Helical" evidence="1">
    <location>
        <begin position="248"/>
        <end position="269"/>
    </location>
</feature>